<accession>A0A5C5Z9N6</accession>
<feature type="domain" description="BON" evidence="1">
    <location>
        <begin position="9"/>
        <end position="73"/>
    </location>
</feature>
<dbReference type="EMBL" id="SJPJ01000001">
    <property type="protein sequence ID" value="TWT83925.1"/>
    <property type="molecule type" value="Genomic_DNA"/>
</dbReference>
<evidence type="ECO:0000313" key="2">
    <source>
        <dbReference type="EMBL" id="TWT83925.1"/>
    </source>
</evidence>
<sequence>MMEQTYQQDIASAATEILSRSSVAELRKLRVDESGNELKLSGHVRSFYHKQLAQESVRPIAGGLRVINSVDVTH</sequence>
<dbReference type="Gene3D" id="3.30.1340.30">
    <property type="match status" value="1"/>
</dbReference>
<name>A0A5C5Z9N6_9BACT</name>
<dbReference type="Pfam" id="PF04972">
    <property type="entry name" value="BON"/>
    <property type="match status" value="1"/>
</dbReference>
<protein>
    <submittedName>
        <fullName evidence="2">BON domain protein</fullName>
    </submittedName>
</protein>
<gene>
    <name evidence="2" type="ORF">CA13_53990</name>
</gene>
<reference evidence="2 3" key="1">
    <citation type="submission" date="2019-02" db="EMBL/GenBank/DDBJ databases">
        <title>Deep-cultivation of Planctomycetes and their phenomic and genomic characterization uncovers novel biology.</title>
        <authorList>
            <person name="Wiegand S."/>
            <person name="Jogler M."/>
            <person name="Boedeker C."/>
            <person name="Pinto D."/>
            <person name="Vollmers J."/>
            <person name="Rivas-Marin E."/>
            <person name="Kohn T."/>
            <person name="Peeters S.H."/>
            <person name="Heuer A."/>
            <person name="Rast P."/>
            <person name="Oberbeckmann S."/>
            <person name="Bunk B."/>
            <person name="Jeske O."/>
            <person name="Meyerdierks A."/>
            <person name="Storesund J.E."/>
            <person name="Kallscheuer N."/>
            <person name="Luecker S."/>
            <person name="Lage O.M."/>
            <person name="Pohl T."/>
            <person name="Merkel B.J."/>
            <person name="Hornburger P."/>
            <person name="Mueller R.-W."/>
            <person name="Bruemmer F."/>
            <person name="Labrenz M."/>
            <person name="Spormann A.M."/>
            <person name="Op Den Camp H."/>
            <person name="Overmann J."/>
            <person name="Amann R."/>
            <person name="Jetten M.S.M."/>
            <person name="Mascher T."/>
            <person name="Medema M.H."/>
            <person name="Devos D.P."/>
            <person name="Kaster A.-K."/>
            <person name="Ovreas L."/>
            <person name="Rohde M."/>
            <person name="Galperin M.Y."/>
            <person name="Jogler C."/>
        </authorList>
    </citation>
    <scope>NUCLEOTIDE SEQUENCE [LARGE SCALE GENOMIC DNA]</scope>
    <source>
        <strain evidence="2 3">CA13</strain>
    </source>
</reference>
<keyword evidence="3" id="KW-1185">Reference proteome</keyword>
<dbReference type="InterPro" id="IPR007055">
    <property type="entry name" value="BON_dom"/>
</dbReference>
<proteinExistence type="predicted"/>
<dbReference type="AlphaFoldDB" id="A0A5C5Z9N6"/>
<dbReference type="Proteomes" id="UP000315010">
    <property type="component" value="Unassembled WGS sequence"/>
</dbReference>
<organism evidence="2 3">
    <name type="scientific">Novipirellula herctigrandis</name>
    <dbReference type="NCBI Taxonomy" id="2527986"/>
    <lineage>
        <taxon>Bacteria</taxon>
        <taxon>Pseudomonadati</taxon>
        <taxon>Planctomycetota</taxon>
        <taxon>Planctomycetia</taxon>
        <taxon>Pirellulales</taxon>
        <taxon>Pirellulaceae</taxon>
        <taxon>Novipirellula</taxon>
    </lineage>
</organism>
<evidence type="ECO:0000259" key="1">
    <source>
        <dbReference type="Pfam" id="PF04972"/>
    </source>
</evidence>
<comment type="caution">
    <text evidence="2">The sequence shown here is derived from an EMBL/GenBank/DDBJ whole genome shotgun (WGS) entry which is preliminary data.</text>
</comment>
<evidence type="ECO:0000313" key="3">
    <source>
        <dbReference type="Proteomes" id="UP000315010"/>
    </source>
</evidence>